<gene>
    <name evidence="10" type="ORF">EDC65_2376</name>
</gene>
<evidence type="ECO:0000256" key="1">
    <source>
        <dbReference type="ARBA" id="ARBA00004651"/>
    </source>
</evidence>
<keyword evidence="6 8" id="KW-1133">Transmembrane helix</keyword>
<dbReference type="PANTHER" id="PTHR23502:SF132">
    <property type="entry name" value="POLYAMINE TRANSPORTER 2-RELATED"/>
    <property type="match status" value="1"/>
</dbReference>
<dbReference type="Proteomes" id="UP000278222">
    <property type="component" value="Unassembled WGS sequence"/>
</dbReference>
<feature type="transmembrane region" description="Helical" evidence="8">
    <location>
        <begin position="136"/>
        <end position="158"/>
    </location>
</feature>
<feature type="transmembrane region" description="Helical" evidence="8">
    <location>
        <begin position="308"/>
        <end position="329"/>
    </location>
</feature>
<keyword evidence="5 8" id="KW-0812">Transmembrane</keyword>
<evidence type="ECO:0000256" key="8">
    <source>
        <dbReference type="RuleBase" id="RU365088"/>
    </source>
</evidence>
<feature type="transmembrane region" description="Helical" evidence="8">
    <location>
        <begin position="251"/>
        <end position="270"/>
    </location>
</feature>
<comment type="similarity">
    <text evidence="2 8">Belongs to the major facilitator superfamily. Bcr/CmlA family.</text>
</comment>
<keyword evidence="4" id="KW-1003">Cell membrane</keyword>
<evidence type="ECO:0000313" key="10">
    <source>
        <dbReference type="EMBL" id="ROP90526.1"/>
    </source>
</evidence>
<dbReference type="GO" id="GO:0015385">
    <property type="term" value="F:sodium:proton antiporter activity"/>
    <property type="evidence" value="ECO:0007669"/>
    <property type="project" value="TreeGrafter"/>
</dbReference>
<evidence type="ECO:0000256" key="4">
    <source>
        <dbReference type="ARBA" id="ARBA00022475"/>
    </source>
</evidence>
<dbReference type="InterPro" id="IPR020846">
    <property type="entry name" value="MFS_dom"/>
</dbReference>
<dbReference type="AlphaFoldDB" id="A0A3N1LJE0"/>
<name>A0A3N1LJE0_9PROT</name>
<dbReference type="PRINTS" id="PR01035">
    <property type="entry name" value="TCRTETA"/>
</dbReference>
<dbReference type="Pfam" id="PF07690">
    <property type="entry name" value="MFS_1"/>
    <property type="match status" value="1"/>
</dbReference>
<dbReference type="PANTHER" id="PTHR23502">
    <property type="entry name" value="MAJOR FACILITATOR SUPERFAMILY"/>
    <property type="match status" value="1"/>
</dbReference>
<dbReference type="GO" id="GO:0005886">
    <property type="term" value="C:plasma membrane"/>
    <property type="evidence" value="ECO:0007669"/>
    <property type="project" value="UniProtKB-SubCell"/>
</dbReference>
<evidence type="ECO:0000313" key="11">
    <source>
        <dbReference type="Proteomes" id="UP000278222"/>
    </source>
</evidence>
<dbReference type="NCBIfam" id="TIGR00710">
    <property type="entry name" value="efflux_Bcr_CflA"/>
    <property type="match status" value="1"/>
</dbReference>
<dbReference type="InterPro" id="IPR004812">
    <property type="entry name" value="Efflux_drug-R_Bcr/CmlA"/>
</dbReference>
<feature type="transmembrane region" description="Helical" evidence="8">
    <location>
        <begin position="46"/>
        <end position="66"/>
    </location>
</feature>
<evidence type="ECO:0000256" key="3">
    <source>
        <dbReference type="ARBA" id="ARBA00022448"/>
    </source>
</evidence>
<feature type="transmembrane region" description="Helical" evidence="8">
    <location>
        <begin position="164"/>
        <end position="186"/>
    </location>
</feature>
<keyword evidence="8" id="KW-0997">Cell inner membrane</keyword>
<dbReference type="SUPFAM" id="SSF103473">
    <property type="entry name" value="MFS general substrate transporter"/>
    <property type="match status" value="1"/>
</dbReference>
<evidence type="ECO:0000256" key="2">
    <source>
        <dbReference type="ARBA" id="ARBA00006236"/>
    </source>
</evidence>
<reference evidence="10 11" key="1">
    <citation type="submission" date="2018-11" db="EMBL/GenBank/DDBJ databases">
        <title>Genomic Encyclopedia of Type Strains, Phase IV (KMG-IV): sequencing the most valuable type-strain genomes for metagenomic binning, comparative biology and taxonomic classification.</title>
        <authorList>
            <person name="Goeker M."/>
        </authorList>
    </citation>
    <scope>NUCLEOTIDE SEQUENCE [LARGE SCALE GENOMIC DNA]</scope>
    <source>
        <strain evidence="10 11">DSM 5900</strain>
    </source>
</reference>
<feature type="transmembrane region" description="Helical" evidence="8">
    <location>
        <begin position="78"/>
        <end position="97"/>
    </location>
</feature>
<feature type="transmembrane region" description="Helical" evidence="8">
    <location>
        <begin position="282"/>
        <end position="302"/>
    </location>
</feature>
<feature type="transmembrane region" description="Helical" evidence="8">
    <location>
        <begin position="103"/>
        <end position="124"/>
    </location>
</feature>
<keyword evidence="11" id="KW-1185">Reference proteome</keyword>
<organism evidence="10 11">
    <name type="scientific">Stella humosa</name>
    <dbReference type="NCBI Taxonomy" id="94"/>
    <lineage>
        <taxon>Bacteria</taxon>
        <taxon>Pseudomonadati</taxon>
        <taxon>Pseudomonadota</taxon>
        <taxon>Alphaproteobacteria</taxon>
        <taxon>Rhodospirillales</taxon>
        <taxon>Stellaceae</taxon>
        <taxon>Stella</taxon>
    </lineage>
</organism>
<feature type="transmembrane region" description="Helical" evidence="8">
    <location>
        <begin position="341"/>
        <end position="366"/>
    </location>
</feature>
<dbReference type="GO" id="GO:0042910">
    <property type="term" value="F:xenobiotic transmembrane transporter activity"/>
    <property type="evidence" value="ECO:0007669"/>
    <property type="project" value="InterPro"/>
</dbReference>
<sequence>MSVSVPAPRRALVVLITGLVALGPLSTDLYLPSLPALTRDLGSDVGAAQLTLSLFLVAFACCQLVCGPLSDRFGRRPVILGGTVVYLLATVACMLAPSMEALIAARFFQALGACTGPVLGRAIVRDLYGREGAARVLAYVGAAMALAPAVGPILGGFVEVWVGWRANFALLGFYAAVILLGVVTLLEESNRHPDPTALAPRQLAANYLGFLSSRRYLGYAATVALGYCGLFAFISGSAHVLIEVVGLSPDRYGFCFAAFVVGYATGTTLAGRLTQRLGIDRMIALGAGIACAGGLAMAALAWGRVETVAAIVGPSVVYMVGVGMVFPNAQAGAMGPFPTKAGAAAALVGFLQMATAAAVGIAVGHAFDGTSIPMATAIGVAGVGLVVVRLALLGREGTP</sequence>
<dbReference type="Gene3D" id="1.20.1720.10">
    <property type="entry name" value="Multidrug resistance protein D"/>
    <property type="match status" value="1"/>
</dbReference>
<protein>
    <recommendedName>
        <fullName evidence="8">Bcr/CflA family efflux transporter</fullName>
    </recommendedName>
</protein>
<feature type="domain" description="Major facilitator superfamily (MFS) profile" evidence="9">
    <location>
        <begin position="12"/>
        <end position="399"/>
    </location>
</feature>
<keyword evidence="7 8" id="KW-0472">Membrane</keyword>
<comment type="subcellular location">
    <subcellularLocation>
        <location evidence="8">Cell inner membrane</location>
        <topology evidence="8">Multi-pass membrane protein</topology>
    </subcellularLocation>
    <subcellularLocation>
        <location evidence="1">Cell membrane</location>
        <topology evidence="1">Multi-pass membrane protein</topology>
    </subcellularLocation>
</comment>
<dbReference type="RefSeq" id="WP_197735759.1">
    <property type="nucleotide sequence ID" value="NZ_AP019700.1"/>
</dbReference>
<evidence type="ECO:0000256" key="5">
    <source>
        <dbReference type="ARBA" id="ARBA00022692"/>
    </source>
</evidence>
<keyword evidence="3 8" id="KW-0813">Transport</keyword>
<feature type="transmembrane region" description="Helical" evidence="8">
    <location>
        <begin position="216"/>
        <end position="239"/>
    </location>
</feature>
<proteinExistence type="inferred from homology"/>
<comment type="caution">
    <text evidence="8">Lacks conserved residue(s) required for the propagation of feature annotation.</text>
</comment>
<dbReference type="CDD" id="cd17320">
    <property type="entry name" value="MFS_MdfA_MDR_like"/>
    <property type="match status" value="1"/>
</dbReference>
<evidence type="ECO:0000256" key="6">
    <source>
        <dbReference type="ARBA" id="ARBA00022989"/>
    </source>
</evidence>
<dbReference type="PROSITE" id="PS50850">
    <property type="entry name" value="MFS"/>
    <property type="match status" value="1"/>
</dbReference>
<feature type="transmembrane region" description="Helical" evidence="8">
    <location>
        <begin position="372"/>
        <end position="392"/>
    </location>
</feature>
<comment type="caution">
    <text evidence="10">The sequence shown here is derived from an EMBL/GenBank/DDBJ whole genome shotgun (WGS) entry which is preliminary data.</text>
</comment>
<evidence type="ECO:0000259" key="9">
    <source>
        <dbReference type="PROSITE" id="PS50850"/>
    </source>
</evidence>
<evidence type="ECO:0000256" key="7">
    <source>
        <dbReference type="ARBA" id="ARBA00023136"/>
    </source>
</evidence>
<dbReference type="InterPro" id="IPR036259">
    <property type="entry name" value="MFS_trans_sf"/>
</dbReference>
<dbReference type="InterPro" id="IPR011701">
    <property type="entry name" value="MFS"/>
</dbReference>
<dbReference type="GO" id="GO:1990961">
    <property type="term" value="P:xenobiotic detoxification by transmembrane export across the plasma membrane"/>
    <property type="evidence" value="ECO:0007669"/>
    <property type="project" value="InterPro"/>
</dbReference>
<dbReference type="EMBL" id="RJKX01000014">
    <property type="protein sequence ID" value="ROP90526.1"/>
    <property type="molecule type" value="Genomic_DNA"/>
</dbReference>
<dbReference type="InterPro" id="IPR001958">
    <property type="entry name" value="Tet-R_TetA/multi-R_MdtG-like"/>
</dbReference>
<accession>A0A3N1LJE0</accession>